<protein>
    <submittedName>
        <fullName evidence="1">Uncharacterized protein</fullName>
    </submittedName>
</protein>
<comment type="caution">
    <text evidence="1">The sequence shown here is derived from an EMBL/GenBank/DDBJ whole genome shotgun (WGS) entry which is preliminary data.</text>
</comment>
<accession>A0A5D4TFI3</accession>
<sequence length="68" mass="7988">MICFEVMKMEEEKYFMKYKSKVVYATVIIENEPDIVLLAKAVIMVAEDTMARKDEKNGEIRSSHLERD</sequence>
<dbReference type="RefSeq" id="WP_187442316.1">
    <property type="nucleotide sequence ID" value="NZ_VTET01000001.1"/>
</dbReference>
<proteinExistence type="predicted"/>
<name>A0A5D4TFI3_9BACI</name>
<evidence type="ECO:0000313" key="2">
    <source>
        <dbReference type="Proteomes" id="UP000324517"/>
    </source>
</evidence>
<evidence type="ECO:0000313" key="1">
    <source>
        <dbReference type="EMBL" id="TYS74533.1"/>
    </source>
</evidence>
<reference evidence="1 2" key="1">
    <citation type="submission" date="2019-08" db="EMBL/GenBank/DDBJ databases">
        <title>Bacillus genomes from the desert of Cuatro Cienegas, Coahuila.</title>
        <authorList>
            <person name="Olmedo-Alvarez G."/>
        </authorList>
    </citation>
    <scope>NUCLEOTIDE SEQUENCE [LARGE SCALE GENOMIC DNA]</scope>
    <source>
        <strain evidence="1 2">CH98b_3T</strain>
    </source>
</reference>
<dbReference type="EMBL" id="VTET01000001">
    <property type="protein sequence ID" value="TYS74533.1"/>
    <property type="molecule type" value="Genomic_DNA"/>
</dbReference>
<organism evidence="1 2">
    <name type="scientific">Sutcliffiella horikoshii</name>
    <dbReference type="NCBI Taxonomy" id="79883"/>
    <lineage>
        <taxon>Bacteria</taxon>
        <taxon>Bacillati</taxon>
        <taxon>Bacillota</taxon>
        <taxon>Bacilli</taxon>
        <taxon>Bacillales</taxon>
        <taxon>Bacillaceae</taxon>
        <taxon>Sutcliffiella</taxon>
    </lineage>
</organism>
<gene>
    <name evidence="1" type="ORF">FZC75_02210</name>
</gene>
<dbReference type="AlphaFoldDB" id="A0A5D4TFI3"/>
<dbReference type="Proteomes" id="UP000324517">
    <property type="component" value="Unassembled WGS sequence"/>
</dbReference>